<gene>
    <name evidence="2" type="ORF">PBAH0796_LOCUS19133</name>
</gene>
<evidence type="ECO:0000313" key="2">
    <source>
        <dbReference type="EMBL" id="CAD8368933.1"/>
    </source>
</evidence>
<evidence type="ECO:0000256" key="1">
    <source>
        <dbReference type="SAM" id="MobiDB-lite"/>
    </source>
</evidence>
<dbReference type="AlphaFoldDB" id="A0A7S0FM62"/>
<feature type="region of interest" description="Disordered" evidence="1">
    <location>
        <begin position="44"/>
        <end position="67"/>
    </location>
</feature>
<sequence length="320" mass="34974">MTAAVAATAAATAMAACLASRGPLGYAQAQPALLARPPCLAGQSASGERFATQRRRLRPAGGRRGVRLGVEPEETPEYEAFTKRHVVDEAALERESDFPIAPPELIKLTKRFLATEAPEATLPGNGSLMADDFRFVGPVIGPLDKEEFMATRDSVDFFRSFPDATAQFHHFRVDPFEPSRVWFTVRGTGQHTGEAVPGSDADVLFGKPTGLRFRNPPQACSCRFTEEGLVNQFTIGYVMDRFIGNTGGLGGFFGVFTVIGKTLPFEEGRPWQPSWGYALYVELGRLYGRLRMLLAKTDEERNTLEKAMIKMPAASDAFTG</sequence>
<reference evidence="2" key="1">
    <citation type="submission" date="2021-01" db="EMBL/GenBank/DDBJ databases">
        <authorList>
            <person name="Corre E."/>
            <person name="Pelletier E."/>
            <person name="Niang G."/>
            <person name="Scheremetjew M."/>
            <person name="Finn R."/>
            <person name="Kale V."/>
            <person name="Holt S."/>
            <person name="Cochrane G."/>
            <person name="Meng A."/>
            <person name="Brown T."/>
            <person name="Cohen L."/>
        </authorList>
    </citation>
    <scope>NUCLEOTIDE SEQUENCE</scope>
    <source>
        <strain evidence="2">Pbaha01</strain>
    </source>
</reference>
<dbReference type="InterPro" id="IPR032710">
    <property type="entry name" value="NTF2-like_dom_sf"/>
</dbReference>
<dbReference type="Gene3D" id="3.10.450.50">
    <property type="match status" value="1"/>
</dbReference>
<organism evidence="2">
    <name type="scientific">Pyrodinium bahamense</name>
    <dbReference type="NCBI Taxonomy" id="73915"/>
    <lineage>
        <taxon>Eukaryota</taxon>
        <taxon>Sar</taxon>
        <taxon>Alveolata</taxon>
        <taxon>Dinophyceae</taxon>
        <taxon>Gonyaulacales</taxon>
        <taxon>Pyrocystaceae</taxon>
        <taxon>Pyrodinium</taxon>
    </lineage>
</organism>
<dbReference type="EMBL" id="HBEG01031271">
    <property type="protein sequence ID" value="CAD8368933.1"/>
    <property type="molecule type" value="Transcribed_RNA"/>
</dbReference>
<proteinExistence type="predicted"/>
<dbReference type="SUPFAM" id="SSF54427">
    <property type="entry name" value="NTF2-like"/>
    <property type="match status" value="1"/>
</dbReference>
<protein>
    <submittedName>
        <fullName evidence="2">Uncharacterized protein</fullName>
    </submittedName>
</protein>
<accession>A0A7S0FM62</accession>
<name>A0A7S0FM62_9DINO</name>